<accession>A0A9D1A007</accession>
<dbReference type="PANTHER" id="PTHR30595:SF6">
    <property type="entry name" value="SCHLAFEN ALBA-2 DOMAIN-CONTAINING PROTEIN"/>
    <property type="match status" value="1"/>
</dbReference>
<evidence type="ECO:0000313" key="3">
    <source>
        <dbReference type="Proteomes" id="UP000824261"/>
    </source>
</evidence>
<sequence length="498" mass="54230">MAIVSNNDLAAAVERMRMAGTDFAEYELKSAEGGAPKSIPDTISAFANTNGGTVIFGIRERGGFHAVDIDAKAVQAYCAQAARELVEPPQAIDISILQFEGKPVVVANVPEASAAAKPCYIRKIGRVHGSYIRTGDGDHKMSPYEIDRFIENQHRVARNDISIVSEATVSDLDADLLSGWLSRVRETSFGRAQAMGDDDLMANRRVIAADAEGIMRPTISGLLALGKYPQAFFPRLNVVFTSYPTPRKGDTGSRGERFIDSVTIDGPIPSMVTDSIRAVSRNIRHGAIVKGALREDVPDYPLAAIREAVANALMHRDYSIDACGTPVSIDLYPDRLEITNPGGLFGSLTIDRLGERGATASRNQFLSRILEDVPYTDYDGRVGRVVENRGSGYPTINRELEEALMPAPIAQSTLNQFELVLRHRRMTEQEGGGYSKSNVEEAILSFLSEKGSASSAELAHASGMTQKTIRRYLASLMDEGVIEAIGTMNSPKRRYRLS</sequence>
<comment type="caution">
    <text evidence="2">The sequence shown here is derived from an EMBL/GenBank/DDBJ whole genome shotgun (WGS) entry which is preliminary data.</text>
</comment>
<dbReference type="InterPro" id="IPR038475">
    <property type="entry name" value="RecG_C_sf"/>
</dbReference>
<dbReference type="AlphaFoldDB" id="A0A9D1A007"/>
<dbReference type="InterPro" id="IPR011991">
    <property type="entry name" value="ArsR-like_HTH"/>
</dbReference>
<evidence type="ECO:0000259" key="1">
    <source>
        <dbReference type="Pfam" id="PF04326"/>
    </source>
</evidence>
<reference evidence="2" key="2">
    <citation type="journal article" date="2021" name="PeerJ">
        <title>Extensive microbial diversity within the chicken gut microbiome revealed by metagenomics and culture.</title>
        <authorList>
            <person name="Gilroy R."/>
            <person name="Ravi A."/>
            <person name="Getino M."/>
            <person name="Pursley I."/>
            <person name="Horton D.L."/>
            <person name="Alikhan N.F."/>
            <person name="Baker D."/>
            <person name="Gharbi K."/>
            <person name="Hall N."/>
            <person name="Watson M."/>
            <person name="Adriaenssens E.M."/>
            <person name="Foster-Nyarko E."/>
            <person name="Jarju S."/>
            <person name="Secka A."/>
            <person name="Antonio M."/>
            <person name="Oren A."/>
            <person name="Chaudhuri R.R."/>
            <person name="La Ragione R."/>
            <person name="Hildebrand F."/>
            <person name="Pallen M.J."/>
        </authorList>
    </citation>
    <scope>NUCLEOTIDE SEQUENCE</scope>
    <source>
        <strain evidence="2">ChiGjej1B1-2707</strain>
    </source>
</reference>
<reference evidence="2" key="1">
    <citation type="submission" date="2020-10" db="EMBL/GenBank/DDBJ databases">
        <authorList>
            <person name="Gilroy R."/>
        </authorList>
    </citation>
    <scope>NUCLEOTIDE SEQUENCE</scope>
    <source>
        <strain evidence="2">ChiGjej1B1-2707</strain>
    </source>
</reference>
<dbReference type="Pfam" id="PF13749">
    <property type="entry name" value="HATPase_c_4"/>
    <property type="match status" value="1"/>
</dbReference>
<dbReference type="Gene3D" id="1.10.10.10">
    <property type="entry name" value="Winged helix-like DNA-binding domain superfamily/Winged helix DNA-binding domain"/>
    <property type="match status" value="1"/>
</dbReference>
<dbReference type="Pfam" id="PF13412">
    <property type="entry name" value="HTH_24"/>
    <property type="match status" value="1"/>
</dbReference>
<dbReference type="Gene3D" id="3.30.565.60">
    <property type="match status" value="1"/>
</dbReference>
<organism evidence="2 3">
    <name type="scientific">Candidatus Aveggerthella stercoripullorum</name>
    <dbReference type="NCBI Taxonomy" id="2840688"/>
    <lineage>
        <taxon>Bacteria</taxon>
        <taxon>Bacillati</taxon>
        <taxon>Actinomycetota</taxon>
        <taxon>Coriobacteriia</taxon>
        <taxon>Eggerthellales</taxon>
        <taxon>Eggerthellaceae</taxon>
        <taxon>Eggerthellaceae incertae sedis</taxon>
        <taxon>Candidatus Aveggerthella</taxon>
    </lineage>
</organism>
<dbReference type="SUPFAM" id="SSF46785">
    <property type="entry name" value="Winged helix' DNA-binding domain"/>
    <property type="match status" value="1"/>
</dbReference>
<dbReference type="PANTHER" id="PTHR30595">
    <property type="entry name" value="GLPR-RELATED TRANSCRIPTIONAL REPRESSOR"/>
    <property type="match status" value="1"/>
</dbReference>
<dbReference type="InterPro" id="IPR007421">
    <property type="entry name" value="Schlafen_AlbA_2_dom"/>
</dbReference>
<gene>
    <name evidence="2" type="ORF">IAA69_05465</name>
</gene>
<dbReference type="InterPro" id="IPR036390">
    <property type="entry name" value="WH_DNA-bd_sf"/>
</dbReference>
<dbReference type="CDD" id="cd00090">
    <property type="entry name" value="HTH_ARSR"/>
    <property type="match status" value="1"/>
</dbReference>
<dbReference type="InterPro" id="IPR036388">
    <property type="entry name" value="WH-like_DNA-bd_sf"/>
</dbReference>
<name>A0A9D1A007_9ACTN</name>
<dbReference type="Pfam" id="PF04326">
    <property type="entry name" value="SLFN_AlbA_2"/>
    <property type="match status" value="1"/>
</dbReference>
<dbReference type="EMBL" id="DVGB01000064">
    <property type="protein sequence ID" value="HIR01695.1"/>
    <property type="molecule type" value="Genomic_DNA"/>
</dbReference>
<dbReference type="Gene3D" id="3.30.950.30">
    <property type="entry name" value="Schlafen, AAA domain"/>
    <property type="match status" value="1"/>
</dbReference>
<feature type="domain" description="Schlafen AlbA-2" evidence="1">
    <location>
        <begin position="26"/>
        <end position="141"/>
    </location>
</feature>
<evidence type="ECO:0000313" key="2">
    <source>
        <dbReference type="EMBL" id="HIR01695.1"/>
    </source>
</evidence>
<dbReference type="Proteomes" id="UP000824261">
    <property type="component" value="Unassembled WGS sequence"/>
</dbReference>
<protein>
    <submittedName>
        <fullName evidence="2">DNA binding domain-containing protein</fullName>
    </submittedName>
</protein>
<proteinExistence type="predicted"/>
<dbReference type="InterPro" id="IPR038461">
    <property type="entry name" value="Schlafen_AlbA_2_dom_sf"/>
</dbReference>